<keyword evidence="8" id="KW-0460">Magnesium</keyword>
<dbReference type="Pfam" id="PF08245">
    <property type="entry name" value="Mur_ligase_M"/>
    <property type="match status" value="1"/>
</dbReference>
<sequence length="430" mass="46939">MEYQEALSIIHTATRLGSQLGLERIRRLCDLLGRPQDSLHFVHVAGTNGKGSTVAMTANILQRAGYKTGMFISPFVLDFRERMQINGEMIPPQELADTLECMLPLIAQMKQEGAEPTEFEIVTALALRWFADRGCDIVVFEVGLGGRFDSTNVIDAPDCAAILSISLDHTHILGNTTAEIAFEKCGILKEGSRAAVYPLLDDEALAVVKRICAEKGISPNIPDLSQLTVLQSGFDGSHIRYRGEEYHISMRGEYQIYNALTVLSICEELRTRGWRIPQDAVQWGLANTHFGGRLEVVRRSPLCMIDGAHNPDAVAQLCRAMDEFFAGRRVVTVMGMVSDKDYRHCIGEVASRSNVFIAAQPDSPRALSAAEAAAAASQMCSDVRVQPDPMQAARDAVAAAGADDVVIACGSLYMIGDCKRAFQETADAVR</sequence>
<reference evidence="14" key="1">
    <citation type="submission" date="2020-10" db="EMBL/GenBank/DDBJ databases">
        <authorList>
            <person name="Gilroy R."/>
        </authorList>
    </citation>
    <scope>NUCLEOTIDE SEQUENCE</scope>
    <source>
        <strain evidence="14">CHK191-8634</strain>
    </source>
</reference>
<evidence type="ECO:0000313" key="14">
    <source>
        <dbReference type="EMBL" id="HIU43392.1"/>
    </source>
</evidence>
<dbReference type="InterPro" id="IPR036615">
    <property type="entry name" value="Mur_ligase_C_dom_sf"/>
</dbReference>
<reference evidence="14" key="2">
    <citation type="journal article" date="2021" name="PeerJ">
        <title>Extensive microbial diversity within the chicken gut microbiome revealed by metagenomics and culture.</title>
        <authorList>
            <person name="Gilroy R."/>
            <person name="Ravi A."/>
            <person name="Getino M."/>
            <person name="Pursley I."/>
            <person name="Horton D.L."/>
            <person name="Alikhan N.F."/>
            <person name="Baker D."/>
            <person name="Gharbi K."/>
            <person name="Hall N."/>
            <person name="Watson M."/>
            <person name="Adriaenssens E.M."/>
            <person name="Foster-Nyarko E."/>
            <person name="Jarju S."/>
            <person name="Secka A."/>
            <person name="Antonio M."/>
            <person name="Oren A."/>
            <person name="Chaudhuri R.R."/>
            <person name="La Ragione R."/>
            <person name="Hildebrand F."/>
            <person name="Pallen M.J."/>
        </authorList>
    </citation>
    <scope>NUCLEOTIDE SEQUENCE</scope>
    <source>
        <strain evidence="14">CHK191-8634</strain>
    </source>
</reference>
<dbReference type="NCBIfam" id="TIGR01499">
    <property type="entry name" value="folC"/>
    <property type="match status" value="1"/>
</dbReference>
<evidence type="ECO:0000259" key="12">
    <source>
        <dbReference type="Pfam" id="PF02875"/>
    </source>
</evidence>
<dbReference type="PIRSF" id="PIRSF001563">
    <property type="entry name" value="Folylpolyglu_synth"/>
    <property type="match status" value="1"/>
</dbReference>
<dbReference type="InterPro" id="IPR001645">
    <property type="entry name" value="Folylpolyglutamate_synth"/>
</dbReference>
<evidence type="ECO:0000256" key="5">
    <source>
        <dbReference type="ARBA" id="ARBA00022723"/>
    </source>
</evidence>
<keyword evidence="7 11" id="KW-0067">ATP-binding</keyword>
<dbReference type="GO" id="GO:0046872">
    <property type="term" value="F:metal ion binding"/>
    <property type="evidence" value="ECO:0007669"/>
    <property type="project" value="UniProtKB-KW"/>
</dbReference>
<keyword evidence="6 11" id="KW-0547">Nucleotide-binding</keyword>
<proteinExistence type="inferred from homology"/>
<dbReference type="GO" id="GO:0005524">
    <property type="term" value="F:ATP binding"/>
    <property type="evidence" value="ECO:0007669"/>
    <property type="project" value="UniProtKB-KW"/>
</dbReference>
<dbReference type="PANTHER" id="PTHR11136:SF0">
    <property type="entry name" value="DIHYDROFOLATE SYNTHETASE-RELATED"/>
    <property type="match status" value="1"/>
</dbReference>
<dbReference type="EC" id="6.3.2.17" evidence="3"/>
<keyword evidence="5" id="KW-0479">Metal-binding</keyword>
<comment type="caution">
    <text evidence="14">The sequence shown here is derived from an EMBL/GenBank/DDBJ whole genome shotgun (WGS) entry which is preliminary data.</text>
</comment>
<dbReference type="InterPro" id="IPR018109">
    <property type="entry name" value="Folylpolyglutamate_synth_CS"/>
</dbReference>
<dbReference type="PANTHER" id="PTHR11136">
    <property type="entry name" value="FOLYLPOLYGLUTAMATE SYNTHASE-RELATED"/>
    <property type="match status" value="1"/>
</dbReference>
<dbReference type="GO" id="GO:0005737">
    <property type="term" value="C:cytoplasm"/>
    <property type="evidence" value="ECO:0007669"/>
    <property type="project" value="TreeGrafter"/>
</dbReference>
<organism evidence="14 15">
    <name type="scientific">Candidatus Ventrousia excrementavium</name>
    <dbReference type="NCBI Taxonomy" id="2840961"/>
    <lineage>
        <taxon>Bacteria</taxon>
        <taxon>Bacillati</taxon>
        <taxon>Bacillota</taxon>
        <taxon>Clostridia</taxon>
        <taxon>Eubacteriales</taxon>
        <taxon>Clostridiaceae</taxon>
        <taxon>Clostridiaceae incertae sedis</taxon>
        <taxon>Candidatus Ventrousia</taxon>
    </lineage>
</organism>
<comment type="catalytic activity">
    <reaction evidence="10">
        <text>(6S)-5,6,7,8-tetrahydrofolyl-(gamma-L-Glu)(n) + L-glutamate + ATP = (6S)-5,6,7,8-tetrahydrofolyl-(gamma-L-Glu)(n+1) + ADP + phosphate + H(+)</text>
        <dbReference type="Rhea" id="RHEA:10580"/>
        <dbReference type="Rhea" id="RHEA-COMP:14738"/>
        <dbReference type="Rhea" id="RHEA-COMP:14740"/>
        <dbReference type="ChEBI" id="CHEBI:15378"/>
        <dbReference type="ChEBI" id="CHEBI:29985"/>
        <dbReference type="ChEBI" id="CHEBI:30616"/>
        <dbReference type="ChEBI" id="CHEBI:43474"/>
        <dbReference type="ChEBI" id="CHEBI:141005"/>
        <dbReference type="ChEBI" id="CHEBI:456216"/>
        <dbReference type="EC" id="6.3.2.17"/>
    </reaction>
</comment>
<dbReference type="SUPFAM" id="SSF53244">
    <property type="entry name" value="MurD-like peptide ligases, peptide-binding domain"/>
    <property type="match status" value="1"/>
</dbReference>
<evidence type="ECO:0000256" key="9">
    <source>
        <dbReference type="ARBA" id="ARBA00030592"/>
    </source>
</evidence>
<feature type="domain" description="Mur ligase C-terminal" evidence="12">
    <location>
        <begin position="292"/>
        <end position="411"/>
    </location>
</feature>
<evidence type="ECO:0000256" key="8">
    <source>
        <dbReference type="ARBA" id="ARBA00022842"/>
    </source>
</evidence>
<dbReference type="Proteomes" id="UP000824073">
    <property type="component" value="Unassembled WGS sequence"/>
</dbReference>
<feature type="domain" description="Mur ligase central" evidence="13">
    <location>
        <begin position="44"/>
        <end position="264"/>
    </location>
</feature>
<dbReference type="FunFam" id="3.40.1190.10:FF:000011">
    <property type="entry name" value="Folylpolyglutamate synthase/dihydrofolate synthase"/>
    <property type="match status" value="1"/>
</dbReference>
<accession>A0A9D1LLJ7</accession>
<dbReference type="InterPro" id="IPR036565">
    <property type="entry name" value="Mur-like_cat_sf"/>
</dbReference>
<dbReference type="AlphaFoldDB" id="A0A9D1LLJ7"/>
<name>A0A9D1LLJ7_9CLOT</name>
<dbReference type="Gene3D" id="3.90.190.20">
    <property type="entry name" value="Mur ligase, C-terminal domain"/>
    <property type="match status" value="1"/>
</dbReference>
<evidence type="ECO:0000256" key="7">
    <source>
        <dbReference type="ARBA" id="ARBA00022840"/>
    </source>
</evidence>
<evidence type="ECO:0000313" key="15">
    <source>
        <dbReference type="Proteomes" id="UP000824073"/>
    </source>
</evidence>
<protein>
    <recommendedName>
        <fullName evidence="3">tetrahydrofolate synthase</fullName>
        <ecNumber evidence="3">6.3.2.17</ecNumber>
    </recommendedName>
    <alternativeName>
        <fullName evidence="9">Tetrahydrofolylpolyglutamate synthase</fullName>
    </alternativeName>
</protein>
<dbReference type="EMBL" id="DVMR01000034">
    <property type="protein sequence ID" value="HIU43392.1"/>
    <property type="molecule type" value="Genomic_DNA"/>
</dbReference>
<evidence type="ECO:0000256" key="4">
    <source>
        <dbReference type="ARBA" id="ARBA00022598"/>
    </source>
</evidence>
<dbReference type="Gene3D" id="3.40.1190.10">
    <property type="entry name" value="Mur-like, catalytic domain"/>
    <property type="match status" value="1"/>
</dbReference>
<dbReference type="SUPFAM" id="SSF53623">
    <property type="entry name" value="MurD-like peptide ligases, catalytic domain"/>
    <property type="match status" value="1"/>
</dbReference>
<evidence type="ECO:0000256" key="2">
    <source>
        <dbReference type="ARBA" id="ARBA00008276"/>
    </source>
</evidence>
<gene>
    <name evidence="14" type="ORF">IAB67_03740</name>
</gene>
<evidence type="ECO:0000259" key="13">
    <source>
        <dbReference type="Pfam" id="PF08245"/>
    </source>
</evidence>
<evidence type="ECO:0000256" key="3">
    <source>
        <dbReference type="ARBA" id="ARBA00013025"/>
    </source>
</evidence>
<dbReference type="Pfam" id="PF02875">
    <property type="entry name" value="Mur_ligase_C"/>
    <property type="match status" value="1"/>
</dbReference>
<dbReference type="GO" id="GO:0004326">
    <property type="term" value="F:tetrahydrofolylpolyglutamate synthase activity"/>
    <property type="evidence" value="ECO:0007669"/>
    <property type="project" value="UniProtKB-EC"/>
</dbReference>
<dbReference type="InterPro" id="IPR013221">
    <property type="entry name" value="Mur_ligase_cen"/>
</dbReference>
<dbReference type="PROSITE" id="PS01011">
    <property type="entry name" value="FOLYLPOLYGLU_SYNT_1"/>
    <property type="match status" value="1"/>
</dbReference>
<dbReference type="InterPro" id="IPR004101">
    <property type="entry name" value="Mur_ligase_C"/>
</dbReference>
<keyword evidence="4 11" id="KW-0436">Ligase</keyword>
<evidence type="ECO:0000256" key="1">
    <source>
        <dbReference type="ARBA" id="ARBA00001946"/>
    </source>
</evidence>
<comment type="cofactor">
    <cofactor evidence="1">
        <name>Mg(2+)</name>
        <dbReference type="ChEBI" id="CHEBI:18420"/>
    </cofactor>
</comment>
<evidence type="ECO:0000256" key="10">
    <source>
        <dbReference type="ARBA" id="ARBA00047493"/>
    </source>
</evidence>
<dbReference type="PROSITE" id="PS01012">
    <property type="entry name" value="FOLYLPOLYGLU_SYNT_2"/>
    <property type="match status" value="1"/>
</dbReference>
<evidence type="ECO:0000256" key="6">
    <source>
        <dbReference type="ARBA" id="ARBA00022741"/>
    </source>
</evidence>
<comment type="similarity">
    <text evidence="2 11">Belongs to the folylpolyglutamate synthase family.</text>
</comment>
<dbReference type="GO" id="GO:0008841">
    <property type="term" value="F:dihydrofolate synthase activity"/>
    <property type="evidence" value="ECO:0007669"/>
    <property type="project" value="TreeGrafter"/>
</dbReference>
<evidence type="ECO:0000256" key="11">
    <source>
        <dbReference type="PIRNR" id="PIRNR001563"/>
    </source>
</evidence>